<organism evidence="1 2">
    <name type="scientific">Planococcus shenhongbingii</name>
    <dbReference type="NCBI Taxonomy" id="3058398"/>
    <lineage>
        <taxon>Bacteria</taxon>
        <taxon>Bacillati</taxon>
        <taxon>Bacillota</taxon>
        <taxon>Bacilli</taxon>
        <taxon>Bacillales</taxon>
        <taxon>Caryophanaceae</taxon>
        <taxon>Planococcus</taxon>
    </lineage>
</organism>
<accession>A0ABT8NDG3</accession>
<protein>
    <submittedName>
        <fullName evidence="1">Uncharacterized protein</fullName>
    </submittedName>
</protein>
<dbReference type="EMBL" id="JAUJWU010000002">
    <property type="protein sequence ID" value="MDN7245913.1"/>
    <property type="molecule type" value="Genomic_DNA"/>
</dbReference>
<dbReference type="Proteomes" id="UP001172142">
    <property type="component" value="Unassembled WGS sequence"/>
</dbReference>
<keyword evidence="2" id="KW-1185">Reference proteome</keyword>
<proteinExistence type="predicted"/>
<gene>
    <name evidence="1" type="ORF">QWY13_10385</name>
</gene>
<name>A0ABT8NDG3_9BACL</name>
<evidence type="ECO:0000313" key="1">
    <source>
        <dbReference type="EMBL" id="MDN7245913.1"/>
    </source>
</evidence>
<comment type="caution">
    <text evidence="1">The sequence shown here is derived from an EMBL/GenBank/DDBJ whole genome shotgun (WGS) entry which is preliminary data.</text>
</comment>
<reference evidence="1 2" key="1">
    <citation type="submission" date="2023-07" db="EMBL/GenBank/DDBJ databases">
        <title>Novel species in genus Planococcus.</title>
        <authorList>
            <person name="Ning S."/>
        </authorList>
    </citation>
    <scope>NUCLEOTIDE SEQUENCE [LARGE SCALE GENOMIC DNA]</scope>
    <source>
        <strain evidence="1 2">N017</strain>
    </source>
</reference>
<evidence type="ECO:0000313" key="2">
    <source>
        <dbReference type="Proteomes" id="UP001172142"/>
    </source>
</evidence>
<sequence length="134" mass="15411">MTGVDGNAKMHILRFTMELETNNKKDVHFKAYAGMSGLRKNPVYFAKVEKATQPFKHGNSFAAVIECVCLHKPAIHHRPHLKFIPPEFGNYAFSNNFFGQRRADVVEQVPGLGGEYYSFLIYWRKCEANSQKIW</sequence>